<dbReference type="InterPro" id="IPR002639">
    <property type="entry name" value="UreF"/>
</dbReference>
<dbReference type="AlphaFoldDB" id="A0A9Q8PB79"/>
<gene>
    <name evidence="4" type="ORF">CLAFUR5_06732</name>
</gene>
<evidence type="ECO:0000256" key="2">
    <source>
        <dbReference type="ARBA" id="ARBA00023186"/>
    </source>
</evidence>
<dbReference type="Proteomes" id="UP000756132">
    <property type="component" value="Chromosome 6"/>
</dbReference>
<proteinExistence type="inferred from homology"/>
<dbReference type="PANTHER" id="PTHR33620">
    <property type="entry name" value="UREASE ACCESSORY PROTEIN F"/>
    <property type="match status" value="1"/>
</dbReference>
<dbReference type="PIRSF" id="PIRSF009467">
    <property type="entry name" value="Ureas_acces_UreF"/>
    <property type="match status" value="1"/>
</dbReference>
<dbReference type="KEGG" id="ffu:CLAFUR5_06732"/>
<protein>
    <recommendedName>
        <fullName evidence="6">Urease accessory protein UreF</fullName>
    </recommendedName>
</protein>
<comment type="similarity">
    <text evidence="3">Belongs to the UreF family.</text>
</comment>
<dbReference type="Pfam" id="PF01730">
    <property type="entry name" value="UreF"/>
    <property type="match status" value="1"/>
</dbReference>
<accession>A0A9Q8PB79</accession>
<sequence>MISSLSGSPRASTYLPNQDPMASPSLHALLLLSDSALPLGSFAFSSGLESFLGHKGVSNTHRSSSAATKLAAAETFLEQSVINLASTALPYVLSAFHNPSTLEDLDNDFDASTPCTVARRASIAQGRALLQIWERALIPAAAAGEARECVSSFAIKLKSNVVDDFGLQLQAHFAPLFGAVCAALSLSVHDTAYLFLLNHAKAVLSAAVRASVIGPYQSQALLADSRLQECINACIEREKLSRVDQAAVTVPTMDLWMGRHELLYSRIFNS</sequence>
<keyword evidence="1" id="KW-0996">Nickel insertion</keyword>
<dbReference type="EMBL" id="CP090168">
    <property type="protein sequence ID" value="UJO19289.1"/>
    <property type="molecule type" value="Genomic_DNA"/>
</dbReference>
<name>A0A9Q8PB79_PASFU</name>
<reference evidence="4" key="2">
    <citation type="journal article" date="2022" name="Microb. Genom.">
        <title>A chromosome-scale genome assembly of the tomato pathogen Cladosporium fulvum reveals a compartmentalized genome architecture and the presence of a dispensable chromosome.</title>
        <authorList>
            <person name="Zaccaron A.Z."/>
            <person name="Chen L.H."/>
            <person name="Samaras A."/>
            <person name="Stergiopoulos I."/>
        </authorList>
    </citation>
    <scope>NUCLEOTIDE SEQUENCE</scope>
    <source>
        <strain evidence="4">Race5_Kim</strain>
    </source>
</reference>
<keyword evidence="5" id="KW-1185">Reference proteome</keyword>
<dbReference type="HAMAP" id="MF_01385">
    <property type="entry name" value="UreF"/>
    <property type="match status" value="1"/>
</dbReference>
<reference evidence="4" key="1">
    <citation type="submission" date="2021-12" db="EMBL/GenBank/DDBJ databases">
        <authorList>
            <person name="Zaccaron A."/>
            <person name="Stergiopoulos I."/>
        </authorList>
    </citation>
    <scope>NUCLEOTIDE SEQUENCE</scope>
    <source>
        <strain evidence="4">Race5_Kim</strain>
    </source>
</reference>
<evidence type="ECO:0000313" key="5">
    <source>
        <dbReference type="Proteomes" id="UP000756132"/>
    </source>
</evidence>
<dbReference type="GeneID" id="71986610"/>
<organism evidence="4 5">
    <name type="scientific">Passalora fulva</name>
    <name type="common">Tomato leaf mold</name>
    <name type="synonym">Cladosporium fulvum</name>
    <dbReference type="NCBI Taxonomy" id="5499"/>
    <lineage>
        <taxon>Eukaryota</taxon>
        <taxon>Fungi</taxon>
        <taxon>Dikarya</taxon>
        <taxon>Ascomycota</taxon>
        <taxon>Pezizomycotina</taxon>
        <taxon>Dothideomycetes</taxon>
        <taxon>Dothideomycetidae</taxon>
        <taxon>Mycosphaerellales</taxon>
        <taxon>Mycosphaerellaceae</taxon>
        <taxon>Fulvia</taxon>
    </lineage>
</organism>
<evidence type="ECO:0000313" key="4">
    <source>
        <dbReference type="EMBL" id="UJO19289.1"/>
    </source>
</evidence>
<evidence type="ECO:0008006" key="6">
    <source>
        <dbReference type="Google" id="ProtNLM"/>
    </source>
</evidence>
<dbReference type="PANTHER" id="PTHR33620:SF1">
    <property type="entry name" value="UREASE ACCESSORY PROTEIN F"/>
    <property type="match status" value="1"/>
</dbReference>
<dbReference type="Gene3D" id="1.10.4190.10">
    <property type="entry name" value="Urease accessory protein UreF"/>
    <property type="match status" value="1"/>
</dbReference>
<dbReference type="OrthoDB" id="2550922at2759"/>
<dbReference type="InterPro" id="IPR038277">
    <property type="entry name" value="UreF_sf"/>
</dbReference>
<dbReference type="RefSeq" id="XP_047763655.1">
    <property type="nucleotide sequence ID" value="XM_047905880.1"/>
</dbReference>
<dbReference type="GO" id="GO:0016151">
    <property type="term" value="F:nickel cation binding"/>
    <property type="evidence" value="ECO:0007669"/>
    <property type="project" value="InterPro"/>
</dbReference>
<evidence type="ECO:0000256" key="3">
    <source>
        <dbReference type="ARBA" id="ARBA00046339"/>
    </source>
</evidence>
<keyword evidence="2" id="KW-0143">Chaperone</keyword>
<evidence type="ECO:0000256" key="1">
    <source>
        <dbReference type="ARBA" id="ARBA00022988"/>
    </source>
</evidence>